<feature type="transmembrane region" description="Helical" evidence="1">
    <location>
        <begin position="251"/>
        <end position="270"/>
    </location>
</feature>
<gene>
    <name evidence="3" type="ORF">SAMN05421849_0630</name>
</gene>
<evidence type="ECO:0000313" key="3">
    <source>
        <dbReference type="EMBL" id="SIT76946.1"/>
    </source>
</evidence>
<feature type="transmembrane region" description="Helical" evidence="1">
    <location>
        <begin position="12"/>
        <end position="33"/>
    </location>
</feature>
<feature type="transmembrane region" description="Helical" evidence="1">
    <location>
        <begin position="76"/>
        <end position="94"/>
    </location>
</feature>
<dbReference type="RefSeq" id="WP_076647237.1">
    <property type="nucleotide sequence ID" value="NZ_FTPS01000001.1"/>
</dbReference>
<keyword evidence="4" id="KW-1185">Reference proteome</keyword>
<dbReference type="AlphaFoldDB" id="A0A1R3WHR0"/>
<dbReference type="PANTHER" id="PTHR22911:SF135">
    <property type="entry name" value="BLR4310 PROTEIN"/>
    <property type="match status" value="1"/>
</dbReference>
<sequence>MAGPGGAGQHDTVIGMAIMAGAALLLPLGDTFAKALTTVMSPVHATMWRLLAQGVMMVPLAFLLRRRLHGPMFSPIVALSGLLLMLTLAAFLGAFERMPIATAIAIFFVEPLVLTLLAVPFLGERIGLPRLIAVAVGLLGAVIVIRPGLATFGIAAVFPLGAAVTFSLNMIVLRHASKRRSGLTIQCGATAYAAVGTIIGLMVWQGPSSIIAVSAAVPLWTWGAIAGAGATAAICFVMIAEAFRRVEAGILAPFQYLEIIGATFFGYVVFGDFPDALTWLGVAIILGAGLYVFYREHRGAD</sequence>
<feature type="transmembrane region" description="Helical" evidence="1">
    <location>
        <begin position="210"/>
        <end position="239"/>
    </location>
</feature>
<evidence type="ECO:0000259" key="2">
    <source>
        <dbReference type="Pfam" id="PF00892"/>
    </source>
</evidence>
<feature type="transmembrane region" description="Helical" evidence="1">
    <location>
        <begin position="128"/>
        <end position="145"/>
    </location>
</feature>
<dbReference type="PANTHER" id="PTHR22911">
    <property type="entry name" value="ACYL-MALONYL CONDENSING ENZYME-RELATED"/>
    <property type="match status" value="1"/>
</dbReference>
<proteinExistence type="predicted"/>
<dbReference type="InterPro" id="IPR000620">
    <property type="entry name" value="EamA_dom"/>
</dbReference>
<keyword evidence="1" id="KW-1133">Transmembrane helix</keyword>
<accession>A0A1R3WHR0</accession>
<feature type="transmembrane region" description="Helical" evidence="1">
    <location>
        <begin position="45"/>
        <end position="64"/>
    </location>
</feature>
<feature type="domain" description="EamA" evidence="2">
    <location>
        <begin position="156"/>
        <end position="289"/>
    </location>
</feature>
<evidence type="ECO:0000313" key="4">
    <source>
        <dbReference type="Proteomes" id="UP000192455"/>
    </source>
</evidence>
<dbReference type="GO" id="GO:0016020">
    <property type="term" value="C:membrane"/>
    <property type="evidence" value="ECO:0007669"/>
    <property type="project" value="InterPro"/>
</dbReference>
<dbReference type="EMBL" id="FTPS01000001">
    <property type="protein sequence ID" value="SIT76946.1"/>
    <property type="molecule type" value="Genomic_DNA"/>
</dbReference>
<feature type="domain" description="EamA" evidence="2">
    <location>
        <begin position="14"/>
        <end position="145"/>
    </location>
</feature>
<dbReference type="Pfam" id="PF00892">
    <property type="entry name" value="EamA"/>
    <property type="match status" value="2"/>
</dbReference>
<dbReference type="InterPro" id="IPR037185">
    <property type="entry name" value="EmrE-like"/>
</dbReference>
<feature type="transmembrane region" description="Helical" evidence="1">
    <location>
        <begin position="276"/>
        <end position="294"/>
    </location>
</feature>
<reference evidence="3 4" key="1">
    <citation type="submission" date="2017-01" db="EMBL/GenBank/DDBJ databases">
        <authorList>
            <person name="Mah S.A."/>
            <person name="Swanson W.J."/>
            <person name="Moy G.W."/>
            <person name="Vacquier V.D."/>
        </authorList>
    </citation>
    <scope>NUCLEOTIDE SEQUENCE [LARGE SCALE GENOMIC DNA]</scope>
    <source>
        <strain evidence="3 4">DSM 21219</strain>
    </source>
</reference>
<protein>
    <submittedName>
        <fullName evidence="3">Threonine/homoserine efflux transporter RhtA</fullName>
    </submittedName>
</protein>
<evidence type="ECO:0000256" key="1">
    <source>
        <dbReference type="SAM" id="Phobius"/>
    </source>
</evidence>
<feature type="transmembrane region" description="Helical" evidence="1">
    <location>
        <begin position="151"/>
        <end position="171"/>
    </location>
</feature>
<dbReference type="Proteomes" id="UP000192455">
    <property type="component" value="Unassembled WGS sequence"/>
</dbReference>
<organism evidence="3 4">
    <name type="scientific">Pontibaca methylaminivorans</name>
    <dbReference type="NCBI Taxonomy" id="515897"/>
    <lineage>
        <taxon>Bacteria</taxon>
        <taxon>Pseudomonadati</taxon>
        <taxon>Pseudomonadota</taxon>
        <taxon>Alphaproteobacteria</taxon>
        <taxon>Rhodobacterales</taxon>
        <taxon>Roseobacteraceae</taxon>
        <taxon>Pontibaca</taxon>
    </lineage>
</organism>
<feature type="transmembrane region" description="Helical" evidence="1">
    <location>
        <begin position="183"/>
        <end position="204"/>
    </location>
</feature>
<feature type="transmembrane region" description="Helical" evidence="1">
    <location>
        <begin position="100"/>
        <end position="121"/>
    </location>
</feature>
<name>A0A1R3WHR0_9RHOB</name>
<keyword evidence="1" id="KW-0472">Membrane</keyword>
<keyword evidence="1" id="KW-0812">Transmembrane</keyword>
<dbReference type="SUPFAM" id="SSF103481">
    <property type="entry name" value="Multidrug resistance efflux transporter EmrE"/>
    <property type="match status" value="2"/>
</dbReference>